<keyword evidence="1" id="KW-0945">Host-virus interaction</keyword>
<evidence type="ECO:0000256" key="2">
    <source>
        <dbReference type="SAM" id="MobiDB-lite"/>
    </source>
</evidence>
<reference evidence="3" key="1">
    <citation type="submission" date="2023-06" db="EMBL/GenBank/DDBJ databases">
        <title>Survivors Of The Sea: Transcriptome response of Skeletonema marinoi to long-term dormancy.</title>
        <authorList>
            <person name="Pinder M.I.M."/>
            <person name="Kourtchenko O."/>
            <person name="Robertson E.K."/>
            <person name="Larsson T."/>
            <person name="Maumus F."/>
            <person name="Osuna-Cruz C.M."/>
            <person name="Vancaester E."/>
            <person name="Stenow R."/>
            <person name="Vandepoele K."/>
            <person name="Ploug H."/>
            <person name="Bruchert V."/>
            <person name="Godhe A."/>
            <person name="Topel M."/>
        </authorList>
    </citation>
    <scope>NUCLEOTIDE SEQUENCE</scope>
    <source>
        <strain evidence="3">R05AC</strain>
    </source>
</reference>
<feature type="compositionally biased region" description="Acidic residues" evidence="2">
    <location>
        <begin position="1"/>
        <end position="11"/>
    </location>
</feature>
<dbReference type="Pfam" id="PF04359">
    <property type="entry name" value="DUF493"/>
    <property type="match status" value="1"/>
</dbReference>
<comment type="caution">
    <text evidence="3">The sequence shown here is derived from an EMBL/GenBank/DDBJ whole genome shotgun (WGS) entry which is preliminary data.</text>
</comment>
<feature type="region of interest" description="Disordered" evidence="2">
    <location>
        <begin position="231"/>
        <end position="314"/>
    </location>
</feature>
<feature type="compositionally biased region" description="Pro residues" evidence="2">
    <location>
        <begin position="298"/>
        <end position="310"/>
    </location>
</feature>
<dbReference type="Gene3D" id="3.30.70.260">
    <property type="match status" value="1"/>
</dbReference>
<gene>
    <name evidence="3" type="ORF">QTG54_005249</name>
</gene>
<dbReference type="InterPro" id="IPR027471">
    <property type="entry name" value="YbeD-like_sf"/>
</dbReference>
<feature type="region of interest" description="Disordered" evidence="2">
    <location>
        <begin position="469"/>
        <end position="583"/>
    </location>
</feature>
<organism evidence="3 4">
    <name type="scientific">Skeletonema marinoi</name>
    <dbReference type="NCBI Taxonomy" id="267567"/>
    <lineage>
        <taxon>Eukaryota</taxon>
        <taxon>Sar</taxon>
        <taxon>Stramenopiles</taxon>
        <taxon>Ochrophyta</taxon>
        <taxon>Bacillariophyta</taxon>
        <taxon>Coscinodiscophyceae</taxon>
        <taxon>Thalassiosirophycidae</taxon>
        <taxon>Thalassiosirales</taxon>
        <taxon>Skeletonemataceae</taxon>
        <taxon>Skeletonema</taxon>
        <taxon>Skeletonema marinoi-dohrnii complex</taxon>
    </lineage>
</organism>
<dbReference type="SUPFAM" id="SSF117991">
    <property type="entry name" value="YbeD/HP0495-like"/>
    <property type="match status" value="1"/>
</dbReference>
<dbReference type="EMBL" id="JATAAI010000008">
    <property type="protein sequence ID" value="KAK1743652.1"/>
    <property type="molecule type" value="Genomic_DNA"/>
</dbReference>
<name>A0AAD9DDT4_9STRA</name>
<feature type="compositionally biased region" description="Basic residues" evidence="2">
    <location>
        <begin position="231"/>
        <end position="252"/>
    </location>
</feature>
<feature type="region of interest" description="Disordered" evidence="2">
    <location>
        <begin position="1"/>
        <end position="51"/>
    </location>
</feature>
<evidence type="ECO:0000313" key="4">
    <source>
        <dbReference type="Proteomes" id="UP001224775"/>
    </source>
</evidence>
<evidence type="ECO:0000256" key="1">
    <source>
        <dbReference type="ARBA" id="ARBA00022581"/>
    </source>
</evidence>
<proteinExistence type="predicted"/>
<accession>A0AAD9DDT4</accession>
<feature type="region of interest" description="Disordered" evidence="2">
    <location>
        <begin position="754"/>
        <end position="784"/>
    </location>
</feature>
<feature type="compositionally biased region" description="Polar residues" evidence="2">
    <location>
        <begin position="754"/>
        <end position="770"/>
    </location>
</feature>
<evidence type="ECO:0000313" key="3">
    <source>
        <dbReference type="EMBL" id="KAK1743652.1"/>
    </source>
</evidence>
<sequence length="1104" mass="121172">MSTNDNEEEGEMPVSGSFFNPVPPPSSEPTDSKPNDDMLIEDSTSSSLSAASISGTDMEMFQEIIKKQHLAERKSFVGIGKPLNDVQNPEYDENGYTLYADETTGEKKRVFEALVEYPSVFKMKIVGQDDEKESFAPEIVDIVAKSCGVELSMVKHSLRKNGKWTSVTVHAPVKSADMLYSLYENVDKNPRSDVKTSAHTYWYGGVAKHNTYWHGGVAKHNTYWYGGVAKHKSKATKKDGKSKKSGKTKSAKTKIEKKNVYPWMGVRPGKPTTRPTRRPTRRPESTPTRKPTRKPSSVTPPTPTPNPIPSPRDRFVEITMGGVLAATNLEPIPPSGSDQMKELARIFEDTILSSLEDIYKCIVYEIGGTPVRVGGIRSVASNRRLQGQSQVRFTLKVTKPCSGCDKAEAMILGSLVFDQTFQTLDESAKSGDMTKNFCSNASGTGVITSPCQVTITSVEGSSLDVKFVEDTTTPKPTTPKPTFMPPTMPPVKWDPTPAPTLKPVTTAPTRKGATASPTDETAAPSTPTPNPTIAPITSSPVDVPTTIAPTKFIGQPTDTPTLKPTSPNETPAPSSVSPPVSIAPTSTPPGAIYYTGFETGKFPNDSYWTTSKSAPWIIDTERVQSGKFSIRSPDLESEELTPRDSNVTFTTRDDFPAGTLVLNILAGTRMPFDDLQYFVDGVYRGRLQAENEGETDFKRVIIGMAPGRHEIEFTYKYNPIDLPRFPPFGDYDHIGAVYMDNVYFLPDGVTMTPTSEKTSVQPTANPQTVALTPAPSVKPTYAPTKSPSKASAPGFFDGFESGDFSGEDWSIAGQDAWFVDQTRPYQGSYSAHVKTTDIPESQLYSELNLPLSLEAPGFIQFYFFAPISQPFESLQLWVDGQFLTPLTTEGEGGEWSQAGSILSSGDHTVTWRYSRNPAGAPQEVIDSWPSPDWRLGEAWLDNVKLLGSTPSFTENWDSGDFSANPWILSGDTNWVITDEEKFQGEYSATIASDDIEANSGISDLSIDLITEKGGNLKWELLPSLQSTFDLFQIIIDGIKVFESAEIQDEWQSQELNIQPGKRQVTFRLVKNPNNLDEAIISSLTKDPNYQGQVWLDAIVFTANS</sequence>
<feature type="compositionally biased region" description="Pro residues" evidence="2">
    <location>
        <begin position="476"/>
        <end position="489"/>
    </location>
</feature>
<dbReference type="PANTHER" id="PTHR13037">
    <property type="entry name" value="FORMIN"/>
    <property type="match status" value="1"/>
</dbReference>
<dbReference type="Proteomes" id="UP001224775">
    <property type="component" value="Unassembled WGS sequence"/>
</dbReference>
<keyword evidence="4" id="KW-1185">Reference proteome</keyword>
<feature type="compositionally biased region" description="Polar residues" evidence="2">
    <location>
        <begin position="556"/>
        <end position="569"/>
    </location>
</feature>
<dbReference type="AlphaFoldDB" id="A0AAD9DDT4"/>
<dbReference type="PANTHER" id="PTHR13037:SF24">
    <property type="entry name" value="POLYCOMB PROTEIN PCL-RELATED"/>
    <property type="match status" value="1"/>
</dbReference>
<dbReference type="InterPro" id="IPR007454">
    <property type="entry name" value="UPF0250_YbeD-like"/>
</dbReference>
<protein>
    <submittedName>
        <fullName evidence="3">Uncharacterized protein</fullName>
    </submittedName>
</protein>
<feature type="compositionally biased region" description="Low complexity" evidence="2">
    <location>
        <begin position="41"/>
        <end position="51"/>
    </location>
</feature>
<feature type="compositionally biased region" description="Low complexity" evidence="2">
    <location>
        <begin position="285"/>
        <end position="297"/>
    </location>
</feature>
<feature type="compositionally biased region" description="Low complexity" evidence="2">
    <location>
        <begin position="571"/>
        <end position="583"/>
    </location>
</feature>